<organism evidence="2 3">
    <name type="scientific">Amazona aestiva</name>
    <name type="common">Blue-fronted Amazon parrot</name>
    <dbReference type="NCBI Taxonomy" id="12930"/>
    <lineage>
        <taxon>Eukaryota</taxon>
        <taxon>Metazoa</taxon>
        <taxon>Chordata</taxon>
        <taxon>Craniata</taxon>
        <taxon>Vertebrata</taxon>
        <taxon>Euteleostomi</taxon>
        <taxon>Archelosauria</taxon>
        <taxon>Archosauria</taxon>
        <taxon>Dinosauria</taxon>
        <taxon>Saurischia</taxon>
        <taxon>Theropoda</taxon>
        <taxon>Coelurosauria</taxon>
        <taxon>Aves</taxon>
        <taxon>Neognathae</taxon>
        <taxon>Neoaves</taxon>
        <taxon>Telluraves</taxon>
        <taxon>Australaves</taxon>
        <taxon>Psittaciformes</taxon>
        <taxon>Psittacidae</taxon>
        <taxon>Amazona</taxon>
    </lineage>
</organism>
<evidence type="ECO:0000313" key="3">
    <source>
        <dbReference type="Proteomes" id="UP000051836"/>
    </source>
</evidence>
<feature type="compositionally biased region" description="Polar residues" evidence="1">
    <location>
        <begin position="120"/>
        <end position="135"/>
    </location>
</feature>
<evidence type="ECO:0000256" key="1">
    <source>
        <dbReference type="SAM" id="MobiDB-lite"/>
    </source>
</evidence>
<protein>
    <submittedName>
        <fullName evidence="2">Uncharacterized protein</fullName>
    </submittedName>
</protein>
<feature type="compositionally biased region" description="Pro residues" evidence="1">
    <location>
        <begin position="25"/>
        <end position="37"/>
    </location>
</feature>
<gene>
    <name evidence="2" type="ORF">AAES_75172</name>
</gene>
<feature type="region of interest" description="Disordered" evidence="1">
    <location>
        <begin position="1"/>
        <end position="98"/>
    </location>
</feature>
<sequence length="202" mass="22236">MKSERAAAASAVKPLSLANAHPHPCLEPPTPPPPPTLPASQLPAEPPTKGSKNPNRSPFDHYTGGRTYPKIAKTIKRGFQAMPNKERSKSDIATDPDDIKPLCEVKVSTDYKPGAPEYSLTFTPNRSPIDSNVSTPEEAEKPKELNDSTKELLQEASRYPTVWRLITDSLKDMQAEEGIVEAFLSVNGHVSNPALEMRELRW</sequence>
<feature type="compositionally biased region" description="Basic and acidic residues" evidence="1">
    <location>
        <begin position="84"/>
        <end position="98"/>
    </location>
</feature>
<dbReference type="AlphaFoldDB" id="A0A0Q3USH8"/>
<accession>A0A0Q3USH8</accession>
<evidence type="ECO:0000313" key="2">
    <source>
        <dbReference type="EMBL" id="KQK82026.1"/>
    </source>
</evidence>
<dbReference type="STRING" id="12930.A0A0Q3USH8"/>
<dbReference type="EMBL" id="LMAW01002058">
    <property type="protein sequence ID" value="KQK82026.1"/>
    <property type="molecule type" value="Genomic_DNA"/>
</dbReference>
<dbReference type="Proteomes" id="UP000051836">
    <property type="component" value="Unassembled WGS sequence"/>
</dbReference>
<comment type="caution">
    <text evidence="2">The sequence shown here is derived from an EMBL/GenBank/DDBJ whole genome shotgun (WGS) entry which is preliminary data.</text>
</comment>
<reference evidence="2 3" key="1">
    <citation type="submission" date="2015-10" db="EMBL/GenBank/DDBJ databases">
        <authorList>
            <person name="Gilbert D.G."/>
        </authorList>
    </citation>
    <scope>NUCLEOTIDE SEQUENCE [LARGE SCALE GENOMIC DNA]</scope>
    <source>
        <strain evidence="2">FVVF132</strain>
    </source>
</reference>
<keyword evidence="3" id="KW-1185">Reference proteome</keyword>
<name>A0A0Q3USH8_AMAAE</name>
<feature type="region of interest" description="Disordered" evidence="1">
    <location>
        <begin position="115"/>
        <end position="145"/>
    </location>
</feature>
<proteinExistence type="predicted"/>